<dbReference type="Proteomes" id="UP000698752">
    <property type="component" value="Unassembled WGS sequence"/>
</dbReference>
<protein>
    <submittedName>
        <fullName evidence="1">Enoyl-CoA hydratase/isomerase family protein</fullName>
    </submittedName>
</protein>
<dbReference type="SUPFAM" id="SSF52096">
    <property type="entry name" value="ClpP/crotonase"/>
    <property type="match status" value="1"/>
</dbReference>
<sequence>MTEPQVRCVVADYVATVTLDRPPVNALSPQMQAEIIETFDRLSDRADVRAVVLTGAGRVFCAGADIKARAGRSFGEGERWSHNRSIREAFHAIAECRKPVVAAINGPALGGGLCFVASCDILVAAEGGSIGLPEIDVGLLGGGRHAMRLFGHSLTRRMMMLGYRVSGAELYRLGVVEACVPGAELMTVADDFARDLASKSPAALHLAKRGLNAIEEMSLRDGYRFEQDMTAELGNHPDSREAMAAFAERRPPRFMGS</sequence>
<dbReference type="NCBIfam" id="NF005073">
    <property type="entry name" value="PRK06495.1"/>
    <property type="match status" value="1"/>
</dbReference>
<proteinExistence type="predicted"/>
<dbReference type="PANTHER" id="PTHR11941:SF54">
    <property type="entry name" value="ENOYL-COA HYDRATASE, MITOCHONDRIAL"/>
    <property type="match status" value="1"/>
</dbReference>
<dbReference type="Gene3D" id="3.90.226.10">
    <property type="entry name" value="2-enoyl-CoA Hydratase, Chain A, domain 1"/>
    <property type="match status" value="1"/>
</dbReference>
<keyword evidence="2" id="KW-1185">Reference proteome</keyword>
<reference evidence="2" key="1">
    <citation type="journal article" date="2021" name="Syst. Appl. Microbiol.">
        <title>Roseomonas hellenica sp. nov., isolated from roots of wild-growing Alkanna tinctoria.</title>
        <authorList>
            <person name="Rat A."/>
            <person name="Naranjo H.D."/>
            <person name="Lebbe L."/>
            <person name="Cnockaert M."/>
            <person name="Krigas N."/>
            <person name="Grigoriadou K."/>
            <person name="Maloupa E."/>
            <person name="Willems A."/>
        </authorList>
    </citation>
    <scope>NUCLEOTIDE SEQUENCE [LARGE SCALE GENOMIC DNA]</scope>
    <source>
        <strain evidence="2">LMG 31159</strain>
    </source>
</reference>
<gene>
    <name evidence="1" type="ORF">GXW78_26200</name>
</gene>
<evidence type="ECO:0000313" key="2">
    <source>
        <dbReference type="Proteomes" id="UP000698752"/>
    </source>
</evidence>
<comment type="caution">
    <text evidence="1">The sequence shown here is derived from an EMBL/GenBank/DDBJ whole genome shotgun (WGS) entry which is preliminary data.</text>
</comment>
<dbReference type="CDD" id="cd06558">
    <property type="entry name" value="crotonase-like"/>
    <property type="match status" value="1"/>
</dbReference>
<dbReference type="Pfam" id="PF00378">
    <property type="entry name" value="ECH_1"/>
    <property type="match status" value="1"/>
</dbReference>
<organism evidence="1 2">
    <name type="scientific">Neoroseomonas terrae</name>
    <dbReference type="NCBI Taxonomy" id="424799"/>
    <lineage>
        <taxon>Bacteria</taxon>
        <taxon>Pseudomonadati</taxon>
        <taxon>Pseudomonadota</taxon>
        <taxon>Alphaproteobacteria</taxon>
        <taxon>Acetobacterales</taxon>
        <taxon>Acetobacteraceae</taxon>
        <taxon>Neoroseomonas</taxon>
    </lineage>
</organism>
<dbReference type="PANTHER" id="PTHR11941">
    <property type="entry name" value="ENOYL-COA HYDRATASE-RELATED"/>
    <property type="match status" value="1"/>
</dbReference>
<evidence type="ECO:0000313" key="1">
    <source>
        <dbReference type="EMBL" id="MBR0653175.1"/>
    </source>
</evidence>
<accession>A0ABS5EQ56</accession>
<dbReference type="EMBL" id="JAAEDI010000042">
    <property type="protein sequence ID" value="MBR0653175.1"/>
    <property type="molecule type" value="Genomic_DNA"/>
</dbReference>
<dbReference type="InterPro" id="IPR029045">
    <property type="entry name" value="ClpP/crotonase-like_dom_sf"/>
</dbReference>
<name>A0ABS5EQ56_9PROT</name>
<dbReference type="InterPro" id="IPR001753">
    <property type="entry name" value="Enoyl-CoA_hydra/iso"/>
</dbReference>